<evidence type="ECO:0000256" key="1">
    <source>
        <dbReference type="SAM" id="Phobius"/>
    </source>
</evidence>
<feature type="transmembrane region" description="Helical" evidence="1">
    <location>
        <begin position="147"/>
        <end position="164"/>
    </location>
</feature>
<reference evidence="2 3" key="1">
    <citation type="submission" date="2019-10" db="EMBL/GenBank/DDBJ databases">
        <authorList>
            <person name="Karimi E."/>
        </authorList>
    </citation>
    <scope>NUCLEOTIDE SEQUENCE [LARGE SCALE GENOMIC DNA]</scope>
    <source>
        <strain evidence="2">Sphingobacterium sp. 8BC</strain>
    </source>
</reference>
<name>A0A654DR78_SPHMU</name>
<feature type="transmembrane region" description="Helical" evidence="1">
    <location>
        <begin position="30"/>
        <end position="46"/>
    </location>
</feature>
<evidence type="ECO:0000313" key="3">
    <source>
        <dbReference type="Proteomes" id="UP000432350"/>
    </source>
</evidence>
<keyword evidence="1" id="KW-0472">Membrane</keyword>
<proteinExistence type="predicted"/>
<organism evidence="2 3">
    <name type="scientific">Sphingobacterium multivorum</name>
    <dbReference type="NCBI Taxonomy" id="28454"/>
    <lineage>
        <taxon>Bacteria</taxon>
        <taxon>Pseudomonadati</taxon>
        <taxon>Bacteroidota</taxon>
        <taxon>Sphingobacteriia</taxon>
        <taxon>Sphingobacteriales</taxon>
        <taxon>Sphingobacteriaceae</taxon>
        <taxon>Sphingobacterium</taxon>
    </lineage>
</organism>
<evidence type="ECO:0000313" key="2">
    <source>
        <dbReference type="EMBL" id="VXD08438.1"/>
    </source>
</evidence>
<keyword evidence="1" id="KW-0812">Transmembrane</keyword>
<sequence>MQAASLDYYLCVFKLAGLKGGRMNTRLCQMIFYGGLLFLLGSCKVYESKKYQKQQETDAHRQYTEQLRTLYSDHQDTLSRLWYFWTDSAFRFYPDSGLSARSGGLVLHESAKRVSKQVLELAEKRQQEKQKQVSHEKSGIQMRSAQQVWIMGFALLLFLLWRWGRSHLLP</sequence>
<dbReference type="AlphaFoldDB" id="A0A654DR78"/>
<dbReference type="Proteomes" id="UP000432350">
    <property type="component" value="Unassembled WGS sequence"/>
</dbReference>
<keyword evidence="1" id="KW-1133">Transmembrane helix</keyword>
<dbReference type="EMBL" id="CABWMV010000028">
    <property type="protein sequence ID" value="VXD08438.1"/>
    <property type="molecule type" value="Genomic_DNA"/>
</dbReference>
<gene>
    <name evidence="2" type="ORF">SPHINGO8BC_90542</name>
</gene>
<accession>A0A654DR78</accession>
<protein>
    <submittedName>
        <fullName evidence="2">Uncharacterized protein</fullName>
    </submittedName>
</protein>